<keyword evidence="2" id="KW-0808">Transferase</keyword>
<protein>
    <submittedName>
        <fullName evidence="2">Initiation-specific alpha-1,6-mannosyltransferase</fullName>
    </submittedName>
</protein>
<dbReference type="EMBL" id="PJEX01000084">
    <property type="protein sequence ID" value="TKW55869.1"/>
    <property type="molecule type" value="Genomic_DNA"/>
</dbReference>
<name>A0A4U6XJZ3_9PEZI</name>
<dbReference type="InterPro" id="IPR039367">
    <property type="entry name" value="Och1-like"/>
</dbReference>
<dbReference type="SUPFAM" id="SSF53448">
    <property type="entry name" value="Nucleotide-diphospho-sugar transferases"/>
    <property type="match status" value="1"/>
</dbReference>
<reference evidence="2 3" key="1">
    <citation type="journal article" date="2019" name="PLoS ONE">
        <title>Comparative genome analysis indicates high evolutionary potential of pathogenicity genes in Colletotrichum tanaceti.</title>
        <authorList>
            <person name="Lelwala R.V."/>
            <person name="Korhonen P.K."/>
            <person name="Young N.D."/>
            <person name="Scott J.B."/>
            <person name="Ades P.A."/>
            <person name="Gasser R.B."/>
            <person name="Taylor P.W.J."/>
        </authorList>
    </citation>
    <scope>NUCLEOTIDE SEQUENCE [LARGE SCALE GENOMIC DNA]</scope>
    <source>
        <strain evidence="2">BRIP57314</strain>
    </source>
</reference>
<gene>
    <name evidence="2" type="primary">och1</name>
    <name evidence="2" type="ORF">CTA1_11756</name>
</gene>
<dbReference type="PANTHER" id="PTHR31834">
    <property type="entry name" value="INITIATION-SPECIFIC ALPHA-1,6-MANNOSYLTRANSFERASE"/>
    <property type="match status" value="1"/>
</dbReference>
<dbReference type="Pfam" id="PF04488">
    <property type="entry name" value="Gly_transf_sug"/>
    <property type="match status" value="1"/>
</dbReference>
<dbReference type="PANTHER" id="PTHR31834:SF1">
    <property type="entry name" value="INITIATION-SPECIFIC ALPHA-1,6-MANNOSYLTRANSFERASE"/>
    <property type="match status" value="1"/>
</dbReference>
<comment type="similarity">
    <text evidence="1">Belongs to the glycosyltransferase 32 family.</text>
</comment>
<comment type="caution">
    <text evidence="2">The sequence shown here is derived from an EMBL/GenBank/DDBJ whole genome shotgun (WGS) entry which is preliminary data.</text>
</comment>
<dbReference type="GO" id="GO:0000009">
    <property type="term" value="F:alpha-1,6-mannosyltransferase activity"/>
    <property type="evidence" value="ECO:0007669"/>
    <property type="project" value="InterPro"/>
</dbReference>
<sequence length="314" mass="35064">MATSITSLPHIPPKIWQISIRRNTSSPDNVFQPSVDAVKWLSLHPSYAYTFLDTAGALAAIARLQNTMSQQDLDVIYGRTESDSQARKQKLKNNKLRQQQNPLDLVQLYNAIPRSVMQADVARYAILAVEGGVYSDSDTSPLHPLSHWVPTELRNRTRLIVGMEADTQPPILGTTYPVQLSQWTFAGAKGHPLLWRMIRRVMSEMRRQIEEAEGTEDEQERRENMFSDDDVLGVSGPAGWTEEIYEYLSEVTATEFSSKNLTGLENPTLFGDVLVLPINGFATGIGHSGASKKNADDTMVRHFFAGSWKGELEG</sequence>
<proteinExistence type="inferred from homology"/>
<dbReference type="GO" id="GO:0006487">
    <property type="term" value="P:protein N-linked glycosylation"/>
    <property type="evidence" value="ECO:0007669"/>
    <property type="project" value="TreeGrafter"/>
</dbReference>
<evidence type="ECO:0000313" key="2">
    <source>
        <dbReference type="EMBL" id="TKW55869.1"/>
    </source>
</evidence>
<dbReference type="Proteomes" id="UP000310108">
    <property type="component" value="Unassembled WGS sequence"/>
</dbReference>
<dbReference type="InterPro" id="IPR029044">
    <property type="entry name" value="Nucleotide-diphossugar_trans"/>
</dbReference>
<dbReference type="Gene3D" id="3.90.550.20">
    <property type="match status" value="1"/>
</dbReference>
<evidence type="ECO:0000256" key="1">
    <source>
        <dbReference type="ARBA" id="ARBA00009003"/>
    </source>
</evidence>
<keyword evidence="2" id="KW-0328">Glycosyltransferase</keyword>
<keyword evidence="3" id="KW-1185">Reference proteome</keyword>
<evidence type="ECO:0000313" key="3">
    <source>
        <dbReference type="Proteomes" id="UP000310108"/>
    </source>
</evidence>
<accession>A0A4U6XJZ3</accession>
<organism evidence="2 3">
    <name type="scientific">Colletotrichum tanaceti</name>
    <dbReference type="NCBI Taxonomy" id="1306861"/>
    <lineage>
        <taxon>Eukaryota</taxon>
        <taxon>Fungi</taxon>
        <taxon>Dikarya</taxon>
        <taxon>Ascomycota</taxon>
        <taxon>Pezizomycotina</taxon>
        <taxon>Sordariomycetes</taxon>
        <taxon>Hypocreomycetidae</taxon>
        <taxon>Glomerellales</taxon>
        <taxon>Glomerellaceae</taxon>
        <taxon>Colletotrichum</taxon>
        <taxon>Colletotrichum destructivum species complex</taxon>
    </lineage>
</organism>
<dbReference type="InterPro" id="IPR007577">
    <property type="entry name" value="GlycoTrfase_DXD_sugar-bd_CS"/>
</dbReference>
<dbReference type="AlphaFoldDB" id="A0A4U6XJZ3"/>
<dbReference type="GO" id="GO:0000136">
    <property type="term" value="C:mannan polymerase complex"/>
    <property type="evidence" value="ECO:0007669"/>
    <property type="project" value="TreeGrafter"/>
</dbReference>
<dbReference type="STRING" id="1306861.A0A4U6XJZ3"/>